<reference evidence="1 2" key="1">
    <citation type="submission" date="2024-02" db="EMBL/GenBank/DDBJ databases">
        <title>Deinococcus aluminii NBRC 112889.</title>
        <authorList>
            <person name="Ichikawa N."/>
            <person name="Katano-Makiyama Y."/>
            <person name="Hidaka K."/>
        </authorList>
    </citation>
    <scope>NUCLEOTIDE SEQUENCE [LARGE SCALE GENOMIC DNA]</scope>
    <source>
        <strain evidence="1 2">NBRC 112889</strain>
    </source>
</reference>
<evidence type="ECO:0008006" key="3">
    <source>
        <dbReference type="Google" id="ProtNLM"/>
    </source>
</evidence>
<comment type="caution">
    <text evidence="1">The sequence shown here is derived from an EMBL/GenBank/DDBJ whole genome shotgun (WGS) entry which is preliminary data.</text>
</comment>
<name>A0ABP9XDY9_9DEIO</name>
<keyword evidence="2" id="KW-1185">Reference proteome</keyword>
<organism evidence="1 2">
    <name type="scientific">Deinococcus aluminii</name>
    <dbReference type="NCBI Taxonomy" id="1656885"/>
    <lineage>
        <taxon>Bacteria</taxon>
        <taxon>Thermotogati</taxon>
        <taxon>Deinococcota</taxon>
        <taxon>Deinococci</taxon>
        <taxon>Deinococcales</taxon>
        <taxon>Deinococcaceae</taxon>
        <taxon>Deinococcus</taxon>
    </lineage>
</organism>
<dbReference type="Proteomes" id="UP001404956">
    <property type="component" value="Unassembled WGS sequence"/>
</dbReference>
<evidence type="ECO:0000313" key="2">
    <source>
        <dbReference type="Proteomes" id="UP001404956"/>
    </source>
</evidence>
<protein>
    <recommendedName>
        <fullName evidence="3">Four helix bundle protein</fullName>
    </recommendedName>
</protein>
<sequence>MVKSVPQDELLFPMDKFHLLIKDFYVWSQDFYPGEVTSYFDSLGPEFKDIEKEFDHARSCIISLLQGLSSNFYTHPRNAIQNNLDDLIIIEEVLYKTSHNNNKIEIYMTFIEATRSLLNKAMDILNSKYNTISDIHEA</sequence>
<proteinExistence type="predicted"/>
<accession>A0ABP9XDY9</accession>
<dbReference type="EMBL" id="BAABRV010000004">
    <property type="protein sequence ID" value="GAA5533585.1"/>
    <property type="molecule type" value="Genomic_DNA"/>
</dbReference>
<evidence type="ECO:0000313" key="1">
    <source>
        <dbReference type="EMBL" id="GAA5533585.1"/>
    </source>
</evidence>
<gene>
    <name evidence="1" type="ORF">Dalu01_01991</name>
</gene>